<name>A0AAJ1EWM7_9ACTO</name>
<evidence type="ECO:0000259" key="3">
    <source>
        <dbReference type="SMART" id="SM00646"/>
    </source>
</evidence>
<evidence type="ECO:0000313" key="4">
    <source>
        <dbReference type="EMBL" id="MCG4617109.1"/>
    </source>
</evidence>
<dbReference type="EMBL" id="JAKNHJ010000002">
    <property type="protein sequence ID" value="MCG4617109.1"/>
    <property type="molecule type" value="Genomic_DNA"/>
</dbReference>
<dbReference type="InterPro" id="IPR002508">
    <property type="entry name" value="MurNAc-LAA_cat"/>
</dbReference>
<sequence>MFLHHPGSLDKLVPLVLASITAGTLTLTACSPATEHHDFSAKDTTASSVTPNATDKVSPSPTLPSASPSTPSPEPKKILAGKTIVIDPGHSNGQHLTNKVPDGRGGSKICNTSGTATNSGYPEHTANWKVALILQAELQEKGATVHLTKKDDHADKVCVDRRGQIPNEKHADAFLSIHANGSQSSAPHGFFVMVSNPPLNSAQGEPSRKLARAVSEGLRGAGLTPSTIFGADPAPRSDLATLNFAKVPAVMVELGEMRNPQDAQRLSSPQGQQQYASGLAKGLISFLSAS</sequence>
<dbReference type="PANTHER" id="PTHR30404">
    <property type="entry name" value="N-ACETYLMURAMOYL-L-ALANINE AMIDASE"/>
    <property type="match status" value="1"/>
</dbReference>
<protein>
    <submittedName>
        <fullName evidence="4">N-acetylmuramoyl-L-alanine amidase</fullName>
    </submittedName>
</protein>
<dbReference type="AlphaFoldDB" id="A0AAJ1EWM7"/>
<dbReference type="SMART" id="SM00646">
    <property type="entry name" value="Ami_3"/>
    <property type="match status" value="1"/>
</dbReference>
<dbReference type="Pfam" id="PF01520">
    <property type="entry name" value="Amidase_3"/>
    <property type="match status" value="1"/>
</dbReference>
<dbReference type="GO" id="GO:0030288">
    <property type="term" value="C:outer membrane-bounded periplasmic space"/>
    <property type="evidence" value="ECO:0007669"/>
    <property type="project" value="TreeGrafter"/>
</dbReference>
<comment type="caution">
    <text evidence="4">The sequence shown here is derived from an EMBL/GenBank/DDBJ whole genome shotgun (WGS) entry which is preliminary data.</text>
</comment>
<feature type="domain" description="MurNAc-LAA" evidence="3">
    <location>
        <begin position="163"/>
        <end position="284"/>
    </location>
</feature>
<dbReference type="InterPro" id="IPR050695">
    <property type="entry name" value="N-acetylmuramoyl_amidase_3"/>
</dbReference>
<keyword evidence="1" id="KW-0378">Hydrolase</keyword>
<dbReference type="PANTHER" id="PTHR30404:SF0">
    <property type="entry name" value="N-ACETYLMURAMOYL-L-ALANINE AMIDASE AMIC"/>
    <property type="match status" value="1"/>
</dbReference>
<dbReference type="GO" id="GO:0008745">
    <property type="term" value="F:N-acetylmuramoyl-L-alanine amidase activity"/>
    <property type="evidence" value="ECO:0007669"/>
    <property type="project" value="InterPro"/>
</dbReference>
<dbReference type="GO" id="GO:0009253">
    <property type="term" value="P:peptidoglycan catabolic process"/>
    <property type="evidence" value="ECO:0007669"/>
    <property type="project" value="InterPro"/>
</dbReference>
<evidence type="ECO:0000256" key="1">
    <source>
        <dbReference type="ARBA" id="ARBA00022801"/>
    </source>
</evidence>
<dbReference type="CDD" id="cd02696">
    <property type="entry name" value="MurNAc-LAA"/>
    <property type="match status" value="1"/>
</dbReference>
<gene>
    <name evidence="4" type="ORF">L0M99_01180</name>
</gene>
<reference evidence="4" key="1">
    <citation type="submission" date="2022-01" db="EMBL/GenBank/DDBJ databases">
        <title>Collection of gut derived symbiotic bacterial strains cultured from healthy donors.</title>
        <authorList>
            <person name="Lin H."/>
            <person name="Kohout C."/>
            <person name="Waligurski E."/>
            <person name="Pamer E.G."/>
        </authorList>
    </citation>
    <scope>NUCLEOTIDE SEQUENCE</scope>
    <source>
        <strain evidence="4">DFI.7.46</strain>
    </source>
</reference>
<feature type="region of interest" description="Disordered" evidence="2">
    <location>
        <begin position="39"/>
        <end position="106"/>
    </location>
</feature>
<dbReference type="RefSeq" id="WP_024059473.1">
    <property type="nucleotide sequence ID" value="NZ_JAKNHJ010000002.1"/>
</dbReference>
<organism evidence="4 5">
    <name type="scientific">Varibaculum cambriense</name>
    <dbReference type="NCBI Taxonomy" id="184870"/>
    <lineage>
        <taxon>Bacteria</taxon>
        <taxon>Bacillati</taxon>
        <taxon>Actinomycetota</taxon>
        <taxon>Actinomycetes</taxon>
        <taxon>Actinomycetales</taxon>
        <taxon>Actinomycetaceae</taxon>
        <taxon>Varibaculum</taxon>
    </lineage>
</organism>
<dbReference type="SUPFAM" id="SSF53187">
    <property type="entry name" value="Zn-dependent exopeptidases"/>
    <property type="match status" value="1"/>
</dbReference>
<proteinExistence type="predicted"/>
<feature type="compositionally biased region" description="Low complexity" evidence="2">
    <location>
        <begin position="58"/>
        <end position="69"/>
    </location>
</feature>
<feature type="compositionally biased region" description="Polar residues" evidence="2">
    <location>
        <begin position="42"/>
        <end position="57"/>
    </location>
</feature>
<dbReference type="Gene3D" id="3.40.630.40">
    <property type="entry name" value="Zn-dependent exopeptidases"/>
    <property type="match status" value="1"/>
</dbReference>
<evidence type="ECO:0000256" key="2">
    <source>
        <dbReference type="SAM" id="MobiDB-lite"/>
    </source>
</evidence>
<evidence type="ECO:0000313" key="5">
    <source>
        <dbReference type="Proteomes" id="UP001200537"/>
    </source>
</evidence>
<accession>A0AAJ1EWM7</accession>
<dbReference type="Proteomes" id="UP001200537">
    <property type="component" value="Unassembled WGS sequence"/>
</dbReference>